<accession>A0ABY6ZPM9</accession>
<dbReference type="Proteomes" id="UP001164761">
    <property type="component" value="Plasmid unnamed1"/>
</dbReference>
<name>A0ABY6ZPM9_9BACL</name>
<keyword evidence="1" id="KW-0614">Plasmid</keyword>
<protein>
    <submittedName>
        <fullName evidence="1">DUF1643 domain-containing protein</fullName>
    </submittedName>
</protein>
<dbReference type="EMBL" id="CP104068">
    <property type="protein sequence ID" value="WAH44815.1"/>
    <property type="molecule type" value="Genomic_DNA"/>
</dbReference>
<proteinExistence type="predicted"/>
<dbReference type="RefSeq" id="WP_268008687.1">
    <property type="nucleotide sequence ID" value="NZ_BSUT01000003.1"/>
</dbReference>
<evidence type="ECO:0000313" key="1">
    <source>
        <dbReference type="EMBL" id="WAH44815.1"/>
    </source>
</evidence>
<geneLocation type="plasmid" evidence="1 2">
    <name>unnamed1</name>
</geneLocation>
<reference evidence="1" key="1">
    <citation type="submission" date="2022-08" db="EMBL/GenBank/DDBJ databases">
        <title>Alicyclobacillus fastidiosus DSM 17978, complete genome.</title>
        <authorList>
            <person name="Wang Q."/>
            <person name="Cai R."/>
            <person name="Wang Z."/>
        </authorList>
    </citation>
    <scope>NUCLEOTIDE SEQUENCE</scope>
    <source>
        <strain evidence="1">DSM 17978</strain>
        <plasmid evidence="1">unnamed1</plasmid>
    </source>
</reference>
<evidence type="ECO:0000313" key="2">
    <source>
        <dbReference type="Proteomes" id="UP001164761"/>
    </source>
</evidence>
<keyword evidence="2" id="KW-1185">Reference proteome</keyword>
<gene>
    <name evidence="1" type="ORF">NZD89_28575</name>
</gene>
<organism evidence="1 2">
    <name type="scientific">Alicyclobacillus fastidiosus</name>
    <dbReference type="NCBI Taxonomy" id="392011"/>
    <lineage>
        <taxon>Bacteria</taxon>
        <taxon>Bacillati</taxon>
        <taxon>Bacillota</taxon>
        <taxon>Bacilli</taxon>
        <taxon>Bacillales</taxon>
        <taxon>Alicyclobacillaceae</taxon>
        <taxon>Alicyclobacillus</taxon>
    </lineage>
</organism>
<sequence length="82" mass="9377">MIKRRKIDKALGMEIVFDEEARKRYTVTRTWDPHKDRAVIIMYNPVQVIPKPFAVGSATAAMASFVLESVLVQKHLNTLHVV</sequence>